<evidence type="ECO:0000313" key="2">
    <source>
        <dbReference type="Proteomes" id="UP000095284"/>
    </source>
</evidence>
<name>A0A1I7SI30_BURXY</name>
<sequence>MSTLYTRFTDFIVKQANGPCQISLIAQFRSPKMVDPFEKKLGRTADFTKDVRLIDFGLIARCMEARGMQ</sequence>
<dbReference type="Proteomes" id="UP000582659">
    <property type="component" value="Unassembled WGS sequence"/>
</dbReference>
<keyword evidence="3" id="KW-1185">Reference proteome</keyword>
<dbReference type="Proteomes" id="UP000659654">
    <property type="component" value="Unassembled WGS sequence"/>
</dbReference>
<dbReference type="AlphaFoldDB" id="A0A1I7SI30"/>
<reference evidence="4" key="1">
    <citation type="submission" date="2016-11" db="UniProtKB">
        <authorList>
            <consortium name="WormBaseParasite"/>
        </authorList>
    </citation>
    <scope>IDENTIFICATION</scope>
</reference>
<dbReference type="Proteomes" id="UP000095284">
    <property type="component" value="Unplaced"/>
</dbReference>
<protein>
    <submittedName>
        <fullName evidence="1">(pine wood nematode) hypothetical protein</fullName>
    </submittedName>
</protein>
<proteinExistence type="predicted"/>
<dbReference type="EMBL" id="CAJFDI010000004">
    <property type="protein sequence ID" value="CAD5224425.1"/>
    <property type="molecule type" value="Genomic_DNA"/>
</dbReference>
<dbReference type="EMBL" id="CAJFCV020000004">
    <property type="protein sequence ID" value="CAG9113187.1"/>
    <property type="molecule type" value="Genomic_DNA"/>
</dbReference>
<evidence type="ECO:0000313" key="4">
    <source>
        <dbReference type="WBParaSite" id="BXY_1269900.1"/>
    </source>
</evidence>
<organism evidence="2 4">
    <name type="scientific">Bursaphelenchus xylophilus</name>
    <name type="common">Pinewood nematode worm</name>
    <name type="synonym">Aphelenchoides xylophilus</name>
    <dbReference type="NCBI Taxonomy" id="6326"/>
    <lineage>
        <taxon>Eukaryota</taxon>
        <taxon>Metazoa</taxon>
        <taxon>Ecdysozoa</taxon>
        <taxon>Nematoda</taxon>
        <taxon>Chromadorea</taxon>
        <taxon>Rhabditida</taxon>
        <taxon>Tylenchina</taxon>
        <taxon>Tylenchomorpha</taxon>
        <taxon>Aphelenchoidea</taxon>
        <taxon>Aphelenchoididae</taxon>
        <taxon>Bursaphelenchus</taxon>
    </lineage>
</organism>
<gene>
    <name evidence="1" type="ORF">BXYJ_LOCUS8037</name>
</gene>
<accession>A0A1I7SI30</accession>
<reference evidence="1" key="2">
    <citation type="submission" date="2020-09" db="EMBL/GenBank/DDBJ databases">
        <authorList>
            <person name="Kikuchi T."/>
        </authorList>
    </citation>
    <scope>NUCLEOTIDE SEQUENCE</scope>
    <source>
        <strain evidence="1">Ka4C1</strain>
    </source>
</reference>
<evidence type="ECO:0000313" key="1">
    <source>
        <dbReference type="EMBL" id="CAD5224425.1"/>
    </source>
</evidence>
<evidence type="ECO:0000313" key="3">
    <source>
        <dbReference type="Proteomes" id="UP000659654"/>
    </source>
</evidence>
<dbReference type="WBParaSite" id="BXY_1269900.1">
    <property type="protein sequence ID" value="BXY_1269900.1"/>
    <property type="gene ID" value="BXY_1269900"/>
</dbReference>